<accession>A0A7W6J5P8</accession>
<dbReference type="Proteomes" id="UP000528286">
    <property type="component" value="Unassembled WGS sequence"/>
</dbReference>
<name>A0A7W6J5P8_9HYPH</name>
<feature type="signal peptide" evidence="1">
    <location>
        <begin position="1"/>
        <end position="25"/>
    </location>
</feature>
<comment type="caution">
    <text evidence="2">The sequence shown here is derived from an EMBL/GenBank/DDBJ whole genome shotgun (WGS) entry which is preliminary data.</text>
</comment>
<protein>
    <recommendedName>
        <fullName evidence="4">DUF2946 domain-containing protein</fullName>
    </recommendedName>
</protein>
<evidence type="ECO:0000313" key="2">
    <source>
        <dbReference type="EMBL" id="MBB4065276.1"/>
    </source>
</evidence>
<gene>
    <name evidence="2" type="ORF">GGR23_002477</name>
</gene>
<keyword evidence="3" id="KW-1185">Reference proteome</keyword>
<sequence>MKSRLLTVFLFLATLVWGGASVAFAAPEEPCQSHGLETVGVFAPLHHGSQDTVSSSLPAGHYGALMPDCCAGIGGCRMLSCAHTMAILPVSPGLFVSGTVHALPMQTARLDGRNEPPVLGPPRYPFFAT</sequence>
<evidence type="ECO:0000256" key="1">
    <source>
        <dbReference type="SAM" id="SignalP"/>
    </source>
</evidence>
<evidence type="ECO:0008006" key="4">
    <source>
        <dbReference type="Google" id="ProtNLM"/>
    </source>
</evidence>
<feature type="chain" id="PRO_5031455992" description="DUF2946 domain-containing protein" evidence="1">
    <location>
        <begin position="26"/>
        <end position="129"/>
    </location>
</feature>
<reference evidence="2 3" key="1">
    <citation type="submission" date="2020-08" db="EMBL/GenBank/DDBJ databases">
        <title>Genomic Encyclopedia of Type Strains, Phase IV (KMG-IV): sequencing the most valuable type-strain genomes for metagenomic binning, comparative biology and taxonomic classification.</title>
        <authorList>
            <person name="Goeker M."/>
        </authorList>
    </citation>
    <scope>NUCLEOTIDE SEQUENCE [LARGE SCALE GENOMIC DNA]</scope>
    <source>
        <strain evidence="2 3">DSM 29853</strain>
    </source>
</reference>
<organism evidence="2 3">
    <name type="scientific">Gellertiella hungarica</name>
    <dbReference type="NCBI Taxonomy" id="1572859"/>
    <lineage>
        <taxon>Bacteria</taxon>
        <taxon>Pseudomonadati</taxon>
        <taxon>Pseudomonadota</taxon>
        <taxon>Alphaproteobacteria</taxon>
        <taxon>Hyphomicrobiales</taxon>
        <taxon>Rhizobiaceae</taxon>
        <taxon>Gellertiella</taxon>
    </lineage>
</organism>
<dbReference type="EMBL" id="JACIEZ010000004">
    <property type="protein sequence ID" value="MBB4065276.1"/>
    <property type="molecule type" value="Genomic_DNA"/>
</dbReference>
<proteinExistence type="predicted"/>
<dbReference type="AlphaFoldDB" id="A0A7W6J5P8"/>
<keyword evidence="1" id="KW-0732">Signal</keyword>
<evidence type="ECO:0000313" key="3">
    <source>
        <dbReference type="Proteomes" id="UP000528286"/>
    </source>
</evidence>